<dbReference type="AlphaFoldDB" id="A0A3N2C5T4"/>
<dbReference type="Gene3D" id="2.70.70.10">
    <property type="entry name" value="Glucose Permease (Domain IIA)"/>
    <property type="match status" value="1"/>
</dbReference>
<comment type="caution">
    <text evidence="2">The sequence shown here is derived from an EMBL/GenBank/DDBJ whole genome shotgun (WGS) entry which is preliminary data.</text>
</comment>
<proteinExistence type="predicted"/>
<dbReference type="PANTHER" id="PTHR21666">
    <property type="entry name" value="PEPTIDASE-RELATED"/>
    <property type="match status" value="1"/>
</dbReference>
<sequence>MVLRYQHPFPQMDLADGWGSMAGGRSQPHRGLDYQPGADAAIPAVAAGVVSANRWSDALGNVLVIAHPDGMYSGYCHLAAASPHQVGAAIVRGEPVGVVGNTGSASSGAHLHLTITFTADGTWNNADIGVTTDPYPFINARLNGDDPGHPFKESDMPKIISVPAGTIALVTETFGTKYTSPDGGQGFSIAANTQAYGQVSGLTEDQVTTLVAEANARGQHFAELVAGLR</sequence>
<organism evidence="2 3">
    <name type="scientific">Plantibacter flavus</name>
    <dbReference type="NCBI Taxonomy" id="150123"/>
    <lineage>
        <taxon>Bacteria</taxon>
        <taxon>Bacillati</taxon>
        <taxon>Actinomycetota</taxon>
        <taxon>Actinomycetes</taxon>
        <taxon>Micrococcales</taxon>
        <taxon>Microbacteriaceae</taxon>
        <taxon>Plantibacter</taxon>
    </lineage>
</organism>
<dbReference type="Pfam" id="PF01551">
    <property type="entry name" value="Peptidase_M23"/>
    <property type="match status" value="1"/>
</dbReference>
<dbReference type="RefSeq" id="WP_085512832.1">
    <property type="nucleotide sequence ID" value="NZ_FXAP01000004.1"/>
</dbReference>
<evidence type="ECO:0000313" key="2">
    <source>
        <dbReference type="EMBL" id="ROR82888.1"/>
    </source>
</evidence>
<dbReference type="PANTHER" id="PTHR21666:SF270">
    <property type="entry name" value="MUREIN HYDROLASE ACTIVATOR ENVC"/>
    <property type="match status" value="1"/>
</dbReference>
<dbReference type="GO" id="GO:0004222">
    <property type="term" value="F:metalloendopeptidase activity"/>
    <property type="evidence" value="ECO:0007669"/>
    <property type="project" value="TreeGrafter"/>
</dbReference>
<reference evidence="2 3" key="1">
    <citation type="submission" date="2018-11" db="EMBL/GenBank/DDBJ databases">
        <title>Sequencing the genomes of 1000 actinobacteria strains.</title>
        <authorList>
            <person name="Klenk H.-P."/>
        </authorList>
    </citation>
    <scope>NUCLEOTIDE SEQUENCE [LARGE SCALE GENOMIC DNA]</scope>
    <source>
        <strain evidence="2 3">DSM 14012</strain>
    </source>
</reference>
<dbReference type="SUPFAM" id="SSF51261">
    <property type="entry name" value="Duplicated hybrid motif"/>
    <property type="match status" value="1"/>
</dbReference>
<name>A0A3N2C5T4_9MICO</name>
<dbReference type="InterPro" id="IPR050570">
    <property type="entry name" value="Cell_wall_metabolism_enzyme"/>
</dbReference>
<dbReference type="EMBL" id="RKHL01000001">
    <property type="protein sequence ID" value="ROR82888.1"/>
    <property type="molecule type" value="Genomic_DNA"/>
</dbReference>
<feature type="domain" description="M23ase beta-sheet core" evidence="1">
    <location>
        <begin position="28"/>
        <end position="116"/>
    </location>
</feature>
<protein>
    <submittedName>
        <fullName evidence="2">Peptidase M23-like protein</fullName>
    </submittedName>
</protein>
<dbReference type="CDD" id="cd12797">
    <property type="entry name" value="M23_peptidase"/>
    <property type="match status" value="1"/>
</dbReference>
<evidence type="ECO:0000259" key="1">
    <source>
        <dbReference type="Pfam" id="PF01551"/>
    </source>
</evidence>
<evidence type="ECO:0000313" key="3">
    <source>
        <dbReference type="Proteomes" id="UP000266915"/>
    </source>
</evidence>
<gene>
    <name evidence="2" type="ORF">EDD42_2986</name>
</gene>
<accession>A0A3N2C5T4</accession>
<dbReference type="InterPro" id="IPR016047">
    <property type="entry name" value="M23ase_b-sheet_dom"/>
</dbReference>
<dbReference type="Proteomes" id="UP000266915">
    <property type="component" value="Unassembled WGS sequence"/>
</dbReference>
<dbReference type="InterPro" id="IPR011055">
    <property type="entry name" value="Dup_hybrid_motif"/>
</dbReference>
<keyword evidence="3" id="KW-1185">Reference proteome</keyword>